<dbReference type="PANTHER" id="PTHR48094:SF12">
    <property type="entry name" value="PARKINSON DISEASE PROTEIN 7 HOMOLOG"/>
    <property type="match status" value="1"/>
</dbReference>
<proteinExistence type="predicted"/>
<organism evidence="2 3">
    <name type="scientific">Candidatus Beckwithbacteria bacterium CG23_combo_of_CG06-09_8_20_14_all_34_8</name>
    <dbReference type="NCBI Taxonomy" id="1974497"/>
    <lineage>
        <taxon>Bacteria</taxon>
        <taxon>Candidatus Beckwithiibacteriota</taxon>
    </lineage>
</organism>
<dbReference type="InterPro" id="IPR029062">
    <property type="entry name" value="Class_I_gatase-like"/>
</dbReference>
<reference evidence="2 3" key="1">
    <citation type="submission" date="2017-09" db="EMBL/GenBank/DDBJ databases">
        <title>Depth-based differentiation of microbial function through sediment-hosted aquifers and enrichment of novel symbionts in the deep terrestrial subsurface.</title>
        <authorList>
            <person name="Probst A.J."/>
            <person name="Ladd B."/>
            <person name="Jarett J.K."/>
            <person name="Geller-Mcgrath D.E."/>
            <person name="Sieber C.M."/>
            <person name="Emerson J.B."/>
            <person name="Anantharaman K."/>
            <person name="Thomas B.C."/>
            <person name="Malmstrom R."/>
            <person name="Stieglmeier M."/>
            <person name="Klingl A."/>
            <person name="Woyke T."/>
            <person name="Ryan C.M."/>
            <person name="Banfield J.F."/>
        </authorList>
    </citation>
    <scope>NUCLEOTIDE SEQUENCE [LARGE SCALE GENOMIC DNA]</scope>
    <source>
        <strain evidence="2">CG23_combo_of_CG06-09_8_20_14_all_34_8</strain>
    </source>
</reference>
<evidence type="ECO:0000313" key="3">
    <source>
        <dbReference type="Proteomes" id="UP000229459"/>
    </source>
</evidence>
<evidence type="ECO:0000259" key="1">
    <source>
        <dbReference type="Pfam" id="PF01965"/>
    </source>
</evidence>
<dbReference type="Gene3D" id="3.40.50.880">
    <property type="match status" value="1"/>
</dbReference>
<dbReference type="AlphaFoldDB" id="A0A2H0B5Q6"/>
<dbReference type="Proteomes" id="UP000229459">
    <property type="component" value="Unassembled WGS sequence"/>
</dbReference>
<name>A0A2H0B5Q6_9BACT</name>
<dbReference type="InterPro" id="IPR002818">
    <property type="entry name" value="DJ-1/PfpI"/>
</dbReference>
<dbReference type="SUPFAM" id="SSF52317">
    <property type="entry name" value="Class I glutamine amidotransferase-like"/>
    <property type="match status" value="1"/>
</dbReference>
<dbReference type="EMBL" id="PCSR01000081">
    <property type="protein sequence ID" value="PIP53013.1"/>
    <property type="molecule type" value="Genomic_DNA"/>
</dbReference>
<evidence type="ECO:0000313" key="2">
    <source>
        <dbReference type="EMBL" id="PIP53013.1"/>
    </source>
</evidence>
<dbReference type="InterPro" id="IPR050325">
    <property type="entry name" value="Prot/Nucl_acid_deglycase"/>
</dbReference>
<dbReference type="CDD" id="cd03135">
    <property type="entry name" value="GATase1_DJ-1"/>
    <property type="match status" value="1"/>
</dbReference>
<gene>
    <name evidence="2" type="ORF">COX08_03320</name>
</gene>
<dbReference type="Pfam" id="PF01965">
    <property type="entry name" value="DJ-1_PfpI"/>
    <property type="match status" value="1"/>
</dbReference>
<comment type="caution">
    <text evidence="2">The sequence shown here is derived from an EMBL/GenBank/DDBJ whole genome shotgun (WGS) entry which is preliminary data.</text>
</comment>
<feature type="domain" description="DJ-1/PfpI" evidence="1">
    <location>
        <begin position="8"/>
        <end position="170"/>
    </location>
</feature>
<protein>
    <recommendedName>
        <fullName evidence="1">DJ-1/PfpI domain-containing protein</fullName>
    </recommendedName>
</protein>
<sequence>MNNKQRLVAMLIAPKDFRDEEYFQPKVMLEAVGIKVSTVAKGDPEEVTGIKGGKAHIDAKLEEINSLIYDGLILVGGKGSEIYFSNKEVHEIIRSMYKANKIVAAICIAPVILAKAGILKNHKATVHQDGISIFKNNGAEYIAKPLVIDGNIITAKDFTAAMSFGDAIAKKVKSLIK</sequence>
<accession>A0A2H0B5Q6</accession>
<dbReference type="PANTHER" id="PTHR48094">
    <property type="entry name" value="PROTEIN/NUCLEIC ACID DEGLYCASE DJ-1-RELATED"/>
    <property type="match status" value="1"/>
</dbReference>
<dbReference type="GO" id="GO:0005737">
    <property type="term" value="C:cytoplasm"/>
    <property type="evidence" value="ECO:0007669"/>
    <property type="project" value="TreeGrafter"/>
</dbReference>